<name>A0AAD6TXQ0_9AGAR</name>
<proteinExistence type="predicted"/>
<feature type="compositionally biased region" description="Basic and acidic residues" evidence="1">
    <location>
        <begin position="18"/>
        <end position="28"/>
    </location>
</feature>
<evidence type="ECO:0000313" key="2">
    <source>
        <dbReference type="EMBL" id="KAJ7079978.1"/>
    </source>
</evidence>
<protein>
    <submittedName>
        <fullName evidence="2">Uncharacterized protein</fullName>
    </submittedName>
</protein>
<gene>
    <name evidence="2" type="ORF">B0H15DRAFT_491212</name>
</gene>
<dbReference type="AlphaFoldDB" id="A0AAD6TXQ0"/>
<comment type="caution">
    <text evidence="2">The sequence shown here is derived from an EMBL/GenBank/DDBJ whole genome shotgun (WGS) entry which is preliminary data.</text>
</comment>
<accession>A0AAD6TXQ0</accession>
<dbReference type="Proteomes" id="UP001222325">
    <property type="component" value="Unassembled WGS sequence"/>
</dbReference>
<keyword evidence="3" id="KW-1185">Reference proteome</keyword>
<reference evidence="2" key="1">
    <citation type="submission" date="2023-03" db="EMBL/GenBank/DDBJ databases">
        <title>Massive genome expansion in bonnet fungi (Mycena s.s.) driven by repeated elements and novel gene families across ecological guilds.</title>
        <authorList>
            <consortium name="Lawrence Berkeley National Laboratory"/>
            <person name="Harder C.B."/>
            <person name="Miyauchi S."/>
            <person name="Viragh M."/>
            <person name="Kuo A."/>
            <person name="Thoen E."/>
            <person name="Andreopoulos B."/>
            <person name="Lu D."/>
            <person name="Skrede I."/>
            <person name="Drula E."/>
            <person name="Henrissat B."/>
            <person name="Morin E."/>
            <person name="Kohler A."/>
            <person name="Barry K."/>
            <person name="LaButti K."/>
            <person name="Morin E."/>
            <person name="Salamov A."/>
            <person name="Lipzen A."/>
            <person name="Mereny Z."/>
            <person name="Hegedus B."/>
            <person name="Baldrian P."/>
            <person name="Stursova M."/>
            <person name="Weitz H."/>
            <person name="Taylor A."/>
            <person name="Grigoriev I.V."/>
            <person name="Nagy L.G."/>
            <person name="Martin F."/>
            <person name="Kauserud H."/>
        </authorList>
    </citation>
    <scope>NUCLEOTIDE SEQUENCE</scope>
    <source>
        <strain evidence="2">CBHHK173m</strain>
    </source>
</reference>
<evidence type="ECO:0000313" key="3">
    <source>
        <dbReference type="Proteomes" id="UP001222325"/>
    </source>
</evidence>
<feature type="region of interest" description="Disordered" evidence="1">
    <location>
        <begin position="1"/>
        <end position="30"/>
    </location>
</feature>
<evidence type="ECO:0000256" key="1">
    <source>
        <dbReference type="SAM" id="MobiDB-lite"/>
    </source>
</evidence>
<sequence length="213" mass="22828">MPISSHQSGGLRVSPARPSDRIGRRECRASPQLGASSKSYALRAIPHVALTCLVHRPRHLSPASSSAGIDSLTPRRRRRCCRGLPPKRVTVGLDGARGSRIELGGSGIQVPDAVNPCALPVANSARDGEAVRTGACIGCTKCLGCHMQPLTLLSPSRSPAHIWCQTFTCAPSSSSSFIIILRSRPLCMRRLDWKLAGRVVLQVELLHSSNSQL</sequence>
<dbReference type="EMBL" id="JARJCN010000057">
    <property type="protein sequence ID" value="KAJ7079978.1"/>
    <property type="molecule type" value="Genomic_DNA"/>
</dbReference>
<organism evidence="2 3">
    <name type="scientific">Mycena belliarum</name>
    <dbReference type="NCBI Taxonomy" id="1033014"/>
    <lineage>
        <taxon>Eukaryota</taxon>
        <taxon>Fungi</taxon>
        <taxon>Dikarya</taxon>
        <taxon>Basidiomycota</taxon>
        <taxon>Agaricomycotina</taxon>
        <taxon>Agaricomycetes</taxon>
        <taxon>Agaricomycetidae</taxon>
        <taxon>Agaricales</taxon>
        <taxon>Marasmiineae</taxon>
        <taxon>Mycenaceae</taxon>
        <taxon>Mycena</taxon>
    </lineage>
</organism>